<keyword evidence="4" id="KW-1185">Reference proteome</keyword>
<dbReference type="EMBL" id="NKCK01000253">
    <property type="protein sequence ID" value="RSL88873.1"/>
    <property type="molecule type" value="Genomic_DNA"/>
</dbReference>
<evidence type="ECO:0000256" key="1">
    <source>
        <dbReference type="SAM" id="MobiDB-lite"/>
    </source>
</evidence>
<keyword evidence="2" id="KW-1133">Transmembrane helix</keyword>
<feature type="transmembrane region" description="Helical" evidence="2">
    <location>
        <begin position="665"/>
        <end position="684"/>
    </location>
</feature>
<keyword evidence="2" id="KW-0812">Transmembrane</keyword>
<comment type="caution">
    <text evidence="3">The sequence shown here is derived from an EMBL/GenBank/DDBJ whole genome shotgun (WGS) entry which is preliminary data.</text>
</comment>
<organism evidence="3 4">
    <name type="scientific">Fusarium oligoseptatum</name>
    <dbReference type="NCBI Taxonomy" id="2604345"/>
    <lineage>
        <taxon>Eukaryota</taxon>
        <taxon>Fungi</taxon>
        <taxon>Dikarya</taxon>
        <taxon>Ascomycota</taxon>
        <taxon>Pezizomycotina</taxon>
        <taxon>Sordariomycetes</taxon>
        <taxon>Hypocreomycetidae</taxon>
        <taxon>Hypocreales</taxon>
        <taxon>Nectriaceae</taxon>
        <taxon>Fusarium</taxon>
        <taxon>Fusarium solani species complex</taxon>
    </lineage>
</organism>
<dbReference type="AlphaFoldDB" id="A0A428SGE9"/>
<feature type="compositionally biased region" description="Basic and acidic residues" evidence="1">
    <location>
        <begin position="32"/>
        <end position="42"/>
    </location>
</feature>
<keyword evidence="2" id="KW-0472">Membrane</keyword>
<feature type="transmembrane region" description="Helical" evidence="2">
    <location>
        <begin position="696"/>
        <end position="717"/>
    </location>
</feature>
<proteinExistence type="predicted"/>
<evidence type="ECO:0000313" key="4">
    <source>
        <dbReference type="Proteomes" id="UP000287144"/>
    </source>
</evidence>
<gene>
    <name evidence="3" type="ORF">CEP52_015067</name>
</gene>
<evidence type="ECO:0000313" key="3">
    <source>
        <dbReference type="EMBL" id="RSL88873.1"/>
    </source>
</evidence>
<evidence type="ECO:0000256" key="2">
    <source>
        <dbReference type="SAM" id="Phobius"/>
    </source>
</evidence>
<feature type="region of interest" description="Disordered" evidence="1">
    <location>
        <begin position="20"/>
        <end position="42"/>
    </location>
</feature>
<sequence length="744" mass="84319">MPSLPEPMVARILDDGEWATRRSSHTPLRPPRCADKRTPKKESDMDMDLLLLRAWGDESERRPLPTVWCPTVSELRYTKIQYSPYRIGYIKFTARRAVAAITSLVSSPSIKPCTVGVRQGGDRGRKAFDLLACQRHERTMPPLAGEDRQGDNNRVRNTRNHLNLPALRGYVERLTNVTREWVDWSEPDEWKKRLANTIKISPAVENRPFLEVLGANGIEVVDDIACFIQSSLTSARWDRRVSHIERFCAGAGFALLDTIPVDPVNSQLEARDPEAWVSDRNQVVEALAEPPPDYPRILNNNELFQVLQKKRFPEGSQGDIVVPPRRIYITNPNGSSVLAIVKTTPASQVEGFRDLFAGYITPTPEPKFVLRVSDWWCGCFVISFDIPYYGISSRELQDSRTISNSGKRLRSRQDLDFLLLKGHGLSDEESSSFHDEAMLHAAVYSLAVTGKGDKYWTAACLDDDFFDEEPRLASDEETLELDGKMDPILLKAEGNPFKAEGNTTKSPRAYALAALAIALYKTVEHHGNIQDWFKASLSLLASDAEDGSRDRISAKERQNWLEKFPRALNFVIHANSSLIVKLDHFLEEDVMFGQDALPRGVLWQSLQRDADALNSLLRIKQYRNELRGIDGELRQMVVDCEEVRRKRKNDNEGEQHIMTRQVYQVALAAFGFTILNTVAQLYSAKPDKDDSASRTSYLVMVMLCVLAAVAIAVCSFWQQVRRWSRHVVAFLSETFQTVRRHIGL</sequence>
<reference evidence="3 4" key="1">
    <citation type="submission" date="2017-06" db="EMBL/GenBank/DDBJ databases">
        <title>Comparative genomic analysis of Ambrosia Fusariam Clade fungi.</title>
        <authorList>
            <person name="Stajich J.E."/>
            <person name="Carrillo J."/>
            <person name="Kijimoto T."/>
            <person name="Eskalen A."/>
            <person name="O'Donnell K."/>
            <person name="Kasson M."/>
        </authorList>
    </citation>
    <scope>NUCLEOTIDE SEQUENCE [LARGE SCALE GENOMIC DNA]</scope>
    <source>
        <strain evidence="3 4">NRRL62579</strain>
    </source>
</reference>
<accession>A0A428SGE9</accession>
<protein>
    <submittedName>
        <fullName evidence="3">Uncharacterized protein</fullName>
    </submittedName>
</protein>
<dbReference type="Proteomes" id="UP000287144">
    <property type="component" value="Unassembled WGS sequence"/>
</dbReference>
<name>A0A428SGE9_9HYPO</name>